<reference evidence="1" key="2">
    <citation type="submission" date="2020-06" db="EMBL/GenBank/DDBJ databases">
        <title>Helianthus annuus Genome sequencing and assembly Release 2.</title>
        <authorList>
            <person name="Gouzy J."/>
            <person name="Langlade N."/>
            <person name="Munos S."/>
        </authorList>
    </citation>
    <scope>NUCLEOTIDE SEQUENCE</scope>
    <source>
        <tissue evidence="1">Leaves</tissue>
    </source>
</reference>
<name>A0A9K3HRS9_HELAN</name>
<reference evidence="1" key="1">
    <citation type="journal article" date="2017" name="Nature">
        <title>The sunflower genome provides insights into oil metabolism, flowering and Asterid evolution.</title>
        <authorList>
            <person name="Badouin H."/>
            <person name="Gouzy J."/>
            <person name="Grassa C.J."/>
            <person name="Murat F."/>
            <person name="Staton S.E."/>
            <person name="Cottret L."/>
            <person name="Lelandais-Briere C."/>
            <person name="Owens G.L."/>
            <person name="Carrere S."/>
            <person name="Mayjonade B."/>
            <person name="Legrand L."/>
            <person name="Gill N."/>
            <person name="Kane N.C."/>
            <person name="Bowers J.E."/>
            <person name="Hubner S."/>
            <person name="Bellec A."/>
            <person name="Berard A."/>
            <person name="Berges H."/>
            <person name="Blanchet N."/>
            <person name="Boniface M.C."/>
            <person name="Brunel D."/>
            <person name="Catrice O."/>
            <person name="Chaidir N."/>
            <person name="Claudel C."/>
            <person name="Donnadieu C."/>
            <person name="Faraut T."/>
            <person name="Fievet G."/>
            <person name="Helmstetter N."/>
            <person name="King M."/>
            <person name="Knapp S.J."/>
            <person name="Lai Z."/>
            <person name="Le Paslier M.C."/>
            <person name="Lippi Y."/>
            <person name="Lorenzon L."/>
            <person name="Mandel J.R."/>
            <person name="Marage G."/>
            <person name="Marchand G."/>
            <person name="Marquand E."/>
            <person name="Bret-Mestries E."/>
            <person name="Morien E."/>
            <person name="Nambeesan S."/>
            <person name="Nguyen T."/>
            <person name="Pegot-Espagnet P."/>
            <person name="Pouilly N."/>
            <person name="Raftis F."/>
            <person name="Sallet E."/>
            <person name="Schiex T."/>
            <person name="Thomas J."/>
            <person name="Vandecasteele C."/>
            <person name="Vares D."/>
            <person name="Vear F."/>
            <person name="Vautrin S."/>
            <person name="Crespi M."/>
            <person name="Mangin B."/>
            <person name="Burke J.M."/>
            <person name="Salse J."/>
            <person name="Munos S."/>
            <person name="Vincourt P."/>
            <person name="Rieseberg L.H."/>
            <person name="Langlade N.B."/>
        </authorList>
    </citation>
    <scope>NUCLEOTIDE SEQUENCE</scope>
    <source>
        <tissue evidence="1">Leaves</tissue>
    </source>
</reference>
<comment type="caution">
    <text evidence="1">The sequence shown here is derived from an EMBL/GenBank/DDBJ whole genome shotgun (WGS) entry which is preliminary data.</text>
</comment>
<accession>A0A9K3HRS9</accession>
<dbReference type="Gramene" id="mRNA:HanXRQr2_Chr11g0506611">
    <property type="protein sequence ID" value="mRNA:HanXRQr2_Chr11g0506611"/>
    <property type="gene ID" value="HanXRQr2_Chr11g0506611"/>
</dbReference>
<keyword evidence="2" id="KW-1185">Reference proteome</keyword>
<organism evidence="1 2">
    <name type="scientific">Helianthus annuus</name>
    <name type="common">Common sunflower</name>
    <dbReference type="NCBI Taxonomy" id="4232"/>
    <lineage>
        <taxon>Eukaryota</taxon>
        <taxon>Viridiplantae</taxon>
        <taxon>Streptophyta</taxon>
        <taxon>Embryophyta</taxon>
        <taxon>Tracheophyta</taxon>
        <taxon>Spermatophyta</taxon>
        <taxon>Magnoliopsida</taxon>
        <taxon>eudicotyledons</taxon>
        <taxon>Gunneridae</taxon>
        <taxon>Pentapetalae</taxon>
        <taxon>asterids</taxon>
        <taxon>campanulids</taxon>
        <taxon>Asterales</taxon>
        <taxon>Asteraceae</taxon>
        <taxon>Asteroideae</taxon>
        <taxon>Heliantheae alliance</taxon>
        <taxon>Heliantheae</taxon>
        <taxon>Helianthus</taxon>
    </lineage>
</organism>
<dbReference type="EMBL" id="MNCJ02000326">
    <property type="protein sequence ID" value="KAF5783326.1"/>
    <property type="molecule type" value="Genomic_DNA"/>
</dbReference>
<gene>
    <name evidence="1" type="ORF">HanXRQr2_Chr11g0506611</name>
</gene>
<sequence length="46" mass="5098">MGLGCPTIKQVTSRTEQSKVVRFLDMDLLSGSAGVVMDRGSWIYTY</sequence>
<dbReference type="AlphaFoldDB" id="A0A9K3HRS9"/>
<evidence type="ECO:0000313" key="2">
    <source>
        <dbReference type="Proteomes" id="UP000215914"/>
    </source>
</evidence>
<proteinExistence type="predicted"/>
<dbReference type="Proteomes" id="UP000215914">
    <property type="component" value="Unassembled WGS sequence"/>
</dbReference>
<protein>
    <submittedName>
        <fullName evidence="1">Uncharacterized protein</fullName>
    </submittedName>
</protein>
<evidence type="ECO:0000313" key="1">
    <source>
        <dbReference type="EMBL" id="KAF5783326.1"/>
    </source>
</evidence>